<dbReference type="AlphaFoldDB" id="A0A7C4H8C1"/>
<feature type="domain" description="4Fe-4S" evidence="5">
    <location>
        <begin position="144"/>
        <end position="204"/>
    </location>
</feature>
<dbReference type="GO" id="GO:0051539">
    <property type="term" value="F:4 iron, 4 sulfur cluster binding"/>
    <property type="evidence" value="ECO:0007669"/>
    <property type="project" value="UniProtKB-KW"/>
</dbReference>
<dbReference type="InterPro" id="IPR004435">
    <property type="entry name" value="MobB_dom"/>
</dbReference>
<reference evidence="6" key="1">
    <citation type="journal article" date="2020" name="mSystems">
        <title>Genome- and Community-Level Interaction Insights into Carbon Utilization and Element Cycling Functions of Hydrothermarchaeota in Hydrothermal Sediment.</title>
        <authorList>
            <person name="Zhou Z."/>
            <person name="Liu Y."/>
            <person name="Xu W."/>
            <person name="Pan J."/>
            <person name="Luo Z.H."/>
            <person name="Li M."/>
        </authorList>
    </citation>
    <scope>NUCLEOTIDE SEQUENCE</scope>
    <source>
        <strain evidence="6">SpSt-649</strain>
    </source>
</reference>
<dbReference type="NCBIfam" id="TIGR00176">
    <property type="entry name" value="mobB"/>
    <property type="match status" value="1"/>
</dbReference>
<dbReference type="PANTHER" id="PTHR40072:SF1">
    <property type="entry name" value="MOLYBDOPTERIN-GUANINE DINUCLEOTIDE BIOSYNTHESIS ADAPTER PROTEIN"/>
    <property type="match status" value="1"/>
</dbReference>
<dbReference type="InterPro" id="IPR007202">
    <property type="entry name" value="4Fe-4S_dom"/>
</dbReference>
<evidence type="ECO:0000256" key="4">
    <source>
        <dbReference type="ARBA" id="ARBA00023014"/>
    </source>
</evidence>
<dbReference type="PROSITE" id="PS51656">
    <property type="entry name" value="4FE4S"/>
    <property type="match status" value="1"/>
</dbReference>
<name>A0A7C4H8C1_THEPE</name>
<dbReference type="SUPFAM" id="SSF52540">
    <property type="entry name" value="P-loop containing nucleoside triphosphate hydrolases"/>
    <property type="match status" value="1"/>
</dbReference>
<evidence type="ECO:0000259" key="5">
    <source>
        <dbReference type="PROSITE" id="PS51656"/>
    </source>
</evidence>
<proteinExistence type="predicted"/>
<keyword evidence="4" id="KW-0411">Iron-sulfur</keyword>
<accession>A0A7C4H8C1</accession>
<dbReference type="Gene3D" id="3.40.50.300">
    <property type="entry name" value="P-loop containing nucleotide triphosphate hydrolases"/>
    <property type="match status" value="1"/>
</dbReference>
<keyword evidence="3" id="KW-0408">Iron</keyword>
<dbReference type="Gene3D" id="1.10.15.40">
    <property type="entry name" value="Electron transport complex subunit B, putative Fe-S cluster"/>
    <property type="match status" value="1"/>
</dbReference>
<evidence type="ECO:0000256" key="2">
    <source>
        <dbReference type="ARBA" id="ARBA00022723"/>
    </source>
</evidence>
<dbReference type="InterPro" id="IPR052539">
    <property type="entry name" value="MGD_biosynthesis_adapter"/>
</dbReference>
<protein>
    <submittedName>
        <fullName evidence="6">Molybdopterin-guanine dinucleotide biosynthesis protein B</fullName>
    </submittedName>
</protein>
<evidence type="ECO:0000313" key="6">
    <source>
        <dbReference type="EMBL" id="HGM46804.1"/>
    </source>
</evidence>
<evidence type="ECO:0000256" key="3">
    <source>
        <dbReference type="ARBA" id="ARBA00023004"/>
    </source>
</evidence>
<dbReference type="Pfam" id="PF04060">
    <property type="entry name" value="FeS"/>
    <property type="match status" value="1"/>
</dbReference>
<evidence type="ECO:0000256" key="1">
    <source>
        <dbReference type="ARBA" id="ARBA00022485"/>
    </source>
</evidence>
<dbReference type="GO" id="GO:0006777">
    <property type="term" value="P:Mo-molybdopterin cofactor biosynthetic process"/>
    <property type="evidence" value="ECO:0007669"/>
    <property type="project" value="InterPro"/>
</dbReference>
<dbReference type="GO" id="GO:0005525">
    <property type="term" value="F:GTP binding"/>
    <property type="evidence" value="ECO:0007669"/>
    <property type="project" value="InterPro"/>
</dbReference>
<dbReference type="PANTHER" id="PTHR40072">
    <property type="entry name" value="MOLYBDOPTERIN-GUANINE DINUCLEOTIDE BIOSYNTHESIS ADAPTER PROTEIN-RELATED"/>
    <property type="match status" value="1"/>
</dbReference>
<keyword evidence="1" id="KW-0004">4Fe-4S</keyword>
<sequence length="240" mass="25325">MKAFAVVGFKDSGKTTLAEKLVGILASRGYRVAAVKHAHSGLNLQGDSARLFAAGAERVVALSENASEVIAGSLSLEEALAALRAYDFVVVEGFKERFPGVRVAVARSREELEKLQSPLLVAAYSAAELGGASVPVFKPGEEERLADLLTEKAFEPPAGLNCGFCGFSSCIEFARAVAKGEVSPSGCRVLASRVKLVVDGKAVELNPFVQDVIRNVVRALVSTLKGVGERPGRVELVLID</sequence>
<organism evidence="6">
    <name type="scientific">Thermofilum pendens</name>
    <dbReference type="NCBI Taxonomy" id="2269"/>
    <lineage>
        <taxon>Archaea</taxon>
        <taxon>Thermoproteota</taxon>
        <taxon>Thermoprotei</taxon>
        <taxon>Thermofilales</taxon>
        <taxon>Thermofilaceae</taxon>
        <taxon>Thermofilum</taxon>
    </lineage>
</organism>
<dbReference type="GO" id="GO:0046872">
    <property type="term" value="F:metal ion binding"/>
    <property type="evidence" value="ECO:0007669"/>
    <property type="project" value="UniProtKB-KW"/>
</dbReference>
<dbReference type="InterPro" id="IPR027417">
    <property type="entry name" value="P-loop_NTPase"/>
</dbReference>
<dbReference type="EMBL" id="DTBQ01000097">
    <property type="protein sequence ID" value="HGM46804.1"/>
    <property type="molecule type" value="Genomic_DNA"/>
</dbReference>
<keyword evidence="2" id="KW-0479">Metal-binding</keyword>
<comment type="caution">
    <text evidence="6">The sequence shown here is derived from an EMBL/GenBank/DDBJ whole genome shotgun (WGS) entry which is preliminary data.</text>
</comment>
<gene>
    <name evidence="6" type="primary">mobB</name>
    <name evidence="6" type="ORF">ENU21_03485</name>
</gene>
<dbReference type="Pfam" id="PF03205">
    <property type="entry name" value="MobB"/>
    <property type="match status" value="1"/>
</dbReference>